<evidence type="ECO:0000313" key="3">
    <source>
        <dbReference type="Proteomes" id="UP000240410"/>
    </source>
</evidence>
<dbReference type="EMBL" id="PYOJ01000027">
    <property type="protein sequence ID" value="PSV87489.1"/>
    <property type="molecule type" value="Genomic_DNA"/>
</dbReference>
<accession>A0A2T3M6C2</accession>
<keyword evidence="1" id="KW-0472">Membrane</keyword>
<protein>
    <submittedName>
        <fullName evidence="2">Pilus assembly protein PilW</fullName>
    </submittedName>
</protein>
<dbReference type="AlphaFoldDB" id="A0A2T3M6C2"/>
<dbReference type="InterPro" id="IPR012902">
    <property type="entry name" value="N_methyl_site"/>
</dbReference>
<reference evidence="2 3" key="1">
    <citation type="submission" date="2018-03" db="EMBL/GenBank/DDBJ databases">
        <title>Whole genome sequencing of Histamine producing bacteria.</title>
        <authorList>
            <person name="Butler K."/>
        </authorList>
    </citation>
    <scope>NUCLEOTIDE SEQUENCE [LARGE SCALE GENOMIC DNA]</scope>
    <source>
        <strain evidence="2 3">ATCC 33979</strain>
    </source>
</reference>
<organism evidence="2 3">
    <name type="scientific">Photobacterium leiognathi</name>
    <dbReference type="NCBI Taxonomy" id="553611"/>
    <lineage>
        <taxon>Bacteria</taxon>
        <taxon>Pseudomonadati</taxon>
        <taxon>Pseudomonadota</taxon>
        <taxon>Gammaproteobacteria</taxon>
        <taxon>Vibrionales</taxon>
        <taxon>Vibrionaceae</taxon>
        <taxon>Photobacterium</taxon>
    </lineage>
</organism>
<evidence type="ECO:0000313" key="2">
    <source>
        <dbReference type="EMBL" id="PSV87489.1"/>
    </source>
</evidence>
<dbReference type="RefSeq" id="WP_107277439.1">
    <property type="nucleotide sequence ID" value="NZ_PYOJ01000027.1"/>
</dbReference>
<name>A0A2T3M6C2_PHOLE</name>
<comment type="caution">
    <text evidence="2">The sequence shown here is derived from an EMBL/GenBank/DDBJ whole genome shotgun (WGS) entry which is preliminary data.</text>
</comment>
<dbReference type="Proteomes" id="UP000240410">
    <property type="component" value="Unassembled WGS sequence"/>
</dbReference>
<dbReference type="STRING" id="553611.GCA_001557755_02415"/>
<proteinExistence type="predicted"/>
<dbReference type="OrthoDB" id="5817298at2"/>
<dbReference type="NCBIfam" id="TIGR02532">
    <property type="entry name" value="IV_pilin_GFxxxE"/>
    <property type="match status" value="1"/>
</dbReference>
<evidence type="ECO:0000256" key="1">
    <source>
        <dbReference type="SAM" id="Phobius"/>
    </source>
</evidence>
<feature type="transmembrane region" description="Helical" evidence="1">
    <location>
        <begin position="12"/>
        <end position="32"/>
    </location>
</feature>
<dbReference type="Pfam" id="PF07963">
    <property type="entry name" value="N_methyl"/>
    <property type="match status" value="1"/>
</dbReference>
<dbReference type="InterPro" id="IPR016419">
    <property type="entry name" value="Prepilin_Pept-dep_B_prd"/>
</dbReference>
<keyword evidence="1" id="KW-0812">Transmembrane</keyword>
<dbReference type="PIRSF" id="PIRSF004525">
    <property type="entry name" value="Pilin_peptidase-dep_B_prd"/>
    <property type="match status" value="1"/>
</dbReference>
<sequence>MYNQKGFSLLELLISMSIGLIAIGIVGSLFLHGNKLAAERSKQLMLAQDMNDALRMLKEDVLRAGYNEGKGSSFIVSGASNIVTLSPSSGIATCLMYGFNDGYKDYFRSYYIEDNKLKIYSTSVSSATLANGCSGGSSMLDENLLIVDYFNVYTTQLSGAQSSTQLIKVDLKVSHFDSSLSVEKSFNVKIRNWQ</sequence>
<keyword evidence="1" id="KW-1133">Transmembrane helix</keyword>
<gene>
    <name evidence="2" type="ORF">CTM89_16945</name>
</gene>